<dbReference type="KEGG" id="eao:BD94_2312"/>
<sequence>MIISELILQTHNLIETEKFYSEKLQLEIITKTESSVSFRAGDSVLTFEQNECGKNFKYHFAFNIPANQLEEAIIWGYNKIELIRNPESHLITNFDNWKAQAIYFYDNNGNLVEFIGRADLDNNSDTEFSSKSILNISEIGIVTVNPLDLASQITQQTGIDYFIKASKTEDFVVLGNDNGLLIIVNPNRNWYPTENKAEKHKVKARIITGETELSLDFN</sequence>
<dbReference type="InterPro" id="IPR029068">
    <property type="entry name" value="Glyas_Bleomycin-R_OHBP_Dase"/>
</dbReference>
<evidence type="ECO:0000313" key="2">
    <source>
        <dbReference type="Proteomes" id="UP000028933"/>
    </source>
</evidence>
<reference evidence="1" key="2">
    <citation type="journal article" date="2015" name="Genome Biol. Evol.">
        <title>Complete Genome Sequence and Transcriptomic Analysis of the Novel Pathogen Elizabethkingia anophelis in Response to Oxidative Stress.</title>
        <authorList>
            <person name="Li Y."/>
            <person name="Liu Y."/>
            <person name="Chew S.C."/>
            <person name="Tay M."/>
            <person name="Salido M.M."/>
            <person name="Teo J."/>
            <person name="Lauro F.M."/>
            <person name="Givskov M."/>
            <person name="Yang L."/>
        </authorList>
    </citation>
    <scope>NUCLEOTIDE SEQUENCE</scope>
    <source>
        <strain evidence="1">NUHP1</strain>
    </source>
</reference>
<dbReference type="AlphaFoldDB" id="A0A077EF85"/>
<dbReference type="SUPFAM" id="SSF54593">
    <property type="entry name" value="Glyoxalase/Bleomycin resistance protein/Dihydroxybiphenyl dioxygenase"/>
    <property type="match status" value="1"/>
</dbReference>
<evidence type="ECO:0008006" key="3">
    <source>
        <dbReference type="Google" id="ProtNLM"/>
    </source>
</evidence>
<gene>
    <name evidence="1" type="ORF">BD94_2312</name>
</gene>
<dbReference type="eggNOG" id="COG0346">
    <property type="taxonomic scope" value="Bacteria"/>
</dbReference>
<name>A0A077EF85_9FLAO</name>
<accession>A0A077EF85</accession>
<dbReference type="HOGENOM" id="CLU_105391_0_0_10"/>
<evidence type="ECO:0000313" key="1">
    <source>
        <dbReference type="EMBL" id="AIL46087.1"/>
    </source>
</evidence>
<proteinExistence type="predicted"/>
<dbReference type="Proteomes" id="UP000028933">
    <property type="component" value="Chromosome"/>
</dbReference>
<organism evidence="1 2">
    <name type="scientific">Elizabethkingia anophelis NUHP1</name>
    <dbReference type="NCBI Taxonomy" id="1338011"/>
    <lineage>
        <taxon>Bacteria</taxon>
        <taxon>Pseudomonadati</taxon>
        <taxon>Bacteroidota</taxon>
        <taxon>Flavobacteriia</taxon>
        <taxon>Flavobacteriales</taxon>
        <taxon>Weeksellaceae</taxon>
        <taxon>Elizabethkingia</taxon>
    </lineage>
</organism>
<dbReference type="EMBL" id="CP007547">
    <property type="protein sequence ID" value="AIL46087.1"/>
    <property type="molecule type" value="Genomic_DNA"/>
</dbReference>
<dbReference type="Gene3D" id="3.10.180.10">
    <property type="entry name" value="2,3-Dihydroxybiphenyl 1,2-Dioxygenase, domain 1"/>
    <property type="match status" value="1"/>
</dbReference>
<dbReference type="RefSeq" id="WP_009088377.1">
    <property type="nucleotide sequence ID" value="NZ_CP007547.1"/>
</dbReference>
<reference evidence="1" key="1">
    <citation type="journal article" date="2013" name="Lancet">
        <title>First case of E anophelis outbreak in an intensive-care unit.</title>
        <authorList>
            <person name="Teo J."/>
            <person name="Tan S.Y."/>
            <person name="Tay M."/>
            <person name="Ding Y."/>
            <person name="Kjelleberg S."/>
            <person name="Givskov M."/>
            <person name="Lin R.T."/>
            <person name="Yang L."/>
        </authorList>
    </citation>
    <scope>NUCLEOTIDE SEQUENCE [LARGE SCALE GENOMIC DNA]</scope>
    <source>
        <strain evidence="1">NUHP1</strain>
    </source>
</reference>
<dbReference type="STRING" id="1338011.BD94_2312"/>
<dbReference type="GeneID" id="56683390"/>
<protein>
    <recommendedName>
        <fullName evidence="3">VOC domain-containing protein</fullName>
    </recommendedName>
</protein>